<comment type="function">
    <text evidence="8">Ligand for members of the frizzled family of seven transmembrane receptors.</text>
</comment>
<dbReference type="GO" id="GO:0005615">
    <property type="term" value="C:extracellular space"/>
    <property type="evidence" value="ECO:0007669"/>
    <property type="project" value="TreeGrafter"/>
</dbReference>
<dbReference type="EMBL" id="HG973366">
    <property type="protein sequence ID" value="CDO67905.1"/>
    <property type="molecule type" value="mRNA"/>
</dbReference>
<dbReference type="GO" id="GO:0045165">
    <property type="term" value="P:cell fate commitment"/>
    <property type="evidence" value="ECO:0007669"/>
    <property type="project" value="TreeGrafter"/>
</dbReference>
<evidence type="ECO:0000256" key="4">
    <source>
        <dbReference type="ARBA" id="ARBA00022525"/>
    </source>
</evidence>
<dbReference type="GO" id="GO:0005109">
    <property type="term" value="F:frizzled binding"/>
    <property type="evidence" value="ECO:0007669"/>
    <property type="project" value="TreeGrafter"/>
</dbReference>
<keyword evidence="7" id="KW-1015">Disulfide bond</keyword>
<dbReference type="PANTHER" id="PTHR12027">
    <property type="entry name" value="WNT RELATED"/>
    <property type="match status" value="1"/>
</dbReference>
<dbReference type="AlphaFoldDB" id="A0A077SN22"/>
<reference evidence="10" key="1">
    <citation type="journal article" date="2014" name="Nat. Commun.">
        <title>Developmental gene expression provides clues to relationships between sponge and eumetazoan body plans.</title>
        <authorList>
            <person name="Leininger S."/>
            <person name="Adamski M."/>
            <person name="Bergum B."/>
            <person name="Guder C."/>
            <person name="Liu J."/>
            <person name="Laplante M."/>
            <person name="Brate J."/>
            <person name="Hoffmann F."/>
            <person name="Fortunato S."/>
            <person name="Jordal S."/>
            <person name="Rapp H.T."/>
            <person name="Adamska M."/>
        </authorList>
    </citation>
    <scope>NUCLEOTIDE SEQUENCE</scope>
</reference>
<feature type="chain" id="PRO_5001724020" description="Protein Wnt" evidence="9">
    <location>
        <begin position="30"/>
        <end position="401"/>
    </location>
</feature>
<keyword evidence="9" id="KW-0732">Signal</keyword>
<sequence length="401" mass="44898">MEQAQHVCRSFLLLTTMVVVALMPELSSSADVPETTEETIGRISQTGFLSQWRVPFQAKVALSEINDPPGQDFSLHDLVRTANDTDDAQLNALGLSREQQAWAKNNTLLVGPVADGAVLGLRECHRRFKYERWNCPIHRSETFQKVFMIGGREAAFLYAIQAAGISLAVARTCSKGKTGGSCGCDKIWKQGGGSDIKPNASWSWGACSDNIHFAHTQTLNLLAGPNEENGDRAHQQMMERHNYRMGLEIAKDRMQFLCKCHGLTGSCVHKTCWFSVSKIQIIGRALMRRYGRSIKVAPDSAKQKLVPQDTERKVDIKDSLHLHQSPSYCDRDPVVGSLGTAGRECGQRRVKQSICPTLCCDRGSMPRRAVLHKQCNCRFEWCCRVRCDTCEEVEETYKCKR</sequence>
<protein>
    <recommendedName>
        <fullName evidence="8">Protein Wnt</fullName>
    </recommendedName>
</protein>
<evidence type="ECO:0000256" key="2">
    <source>
        <dbReference type="ARBA" id="ARBA00005683"/>
    </source>
</evidence>
<dbReference type="SMART" id="SM00097">
    <property type="entry name" value="WNT1"/>
    <property type="match status" value="1"/>
</dbReference>
<dbReference type="InterPro" id="IPR005817">
    <property type="entry name" value="Wnt"/>
</dbReference>
<dbReference type="PRINTS" id="PR01349">
    <property type="entry name" value="WNTPROTEIN"/>
</dbReference>
<evidence type="ECO:0000313" key="10">
    <source>
        <dbReference type="EMBL" id="CDO67905.1"/>
    </source>
</evidence>
<dbReference type="CDD" id="cd13113">
    <property type="entry name" value="Wnt"/>
    <property type="match status" value="1"/>
</dbReference>
<keyword evidence="3 8" id="KW-0217">Developmental protein</keyword>
<keyword evidence="4" id="KW-0964">Secreted</keyword>
<evidence type="ECO:0000256" key="5">
    <source>
        <dbReference type="ARBA" id="ARBA00022530"/>
    </source>
</evidence>
<name>A0A077SN22_9METZ</name>
<organism evidence="10">
    <name type="scientific">Sycon ciliatum</name>
    <dbReference type="NCBI Taxonomy" id="27933"/>
    <lineage>
        <taxon>Eukaryota</taxon>
        <taxon>Metazoa</taxon>
        <taxon>Porifera</taxon>
        <taxon>Calcarea</taxon>
        <taxon>Calcaronea</taxon>
        <taxon>Leucosolenida</taxon>
        <taxon>Sycettidae</taxon>
        <taxon>Sycon</taxon>
    </lineage>
</organism>
<evidence type="ECO:0000256" key="9">
    <source>
        <dbReference type="SAM" id="SignalP"/>
    </source>
</evidence>
<keyword evidence="6 8" id="KW-0879">Wnt signaling pathway</keyword>
<dbReference type="InterPro" id="IPR043158">
    <property type="entry name" value="Wnt_C"/>
</dbReference>
<evidence type="ECO:0000256" key="7">
    <source>
        <dbReference type="ARBA" id="ARBA00023157"/>
    </source>
</evidence>
<dbReference type="GO" id="GO:0060070">
    <property type="term" value="P:canonical Wnt signaling pathway"/>
    <property type="evidence" value="ECO:0007669"/>
    <property type="project" value="TreeGrafter"/>
</dbReference>
<comment type="similarity">
    <text evidence="2 8">Belongs to the Wnt family.</text>
</comment>
<accession>A0A077SN22</accession>
<dbReference type="GO" id="GO:0005125">
    <property type="term" value="F:cytokine activity"/>
    <property type="evidence" value="ECO:0007669"/>
    <property type="project" value="TreeGrafter"/>
</dbReference>
<dbReference type="Pfam" id="PF00110">
    <property type="entry name" value="wnt"/>
    <property type="match status" value="1"/>
</dbReference>
<evidence type="ECO:0000256" key="1">
    <source>
        <dbReference type="ARBA" id="ARBA00004498"/>
    </source>
</evidence>
<gene>
    <name evidence="10" type="primary">WntR</name>
</gene>
<proteinExistence type="evidence at transcript level"/>
<evidence type="ECO:0000256" key="6">
    <source>
        <dbReference type="ARBA" id="ARBA00022687"/>
    </source>
</evidence>
<evidence type="ECO:0000256" key="8">
    <source>
        <dbReference type="RuleBase" id="RU003500"/>
    </source>
</evidence>
<comment type="subcellular location">
    <subcellularLocation>
        <location evidence="1 8">Secreted</location>
        <location evidence="1 8">Extracellular space</location>
        <location evidence="1 8">Extracellular matrix</location>
    </subcellularLocation>
</comment>
<keyword evidence="5" id="KW-0272">Extracellular matrix</keyword>
<feature type="signal peptide" evidence="9">
    <location>
        <begin position="1"/>
        <end position="29"/>
    </location>
</feature>
<evidence type="ECO:0000256" key="3">
    <source>
        <dbReference type="ARBA" id="ARBA00022473"/>
    </source>
</evidence>
<dbReference type="Gene3D" id="3.30.2460.20">
    <property type="match status" value="1"/>
</dbReference>